<sequence length="195" mass="22191">MDLTMDNNLVKEYLDKEAQAVFIANVAPYYLNALQASNIDTFLLSVAAMWMHKWPDDQRNVLNLLKAVQLDIQRAFILYRPTQANKNKPWTDILSLDPTIYEIVKTETNHMSTRLREWLESVKDIPATDDEDNKSTTSSSSNIYTNGRTYTADGHEEDDSDDHTEKVDLFASTRINPEVEKGLNIPDAHAMPPCA</sequence>
<proteinExistence type="predicted"/>
<reference evidence="3" key="1">
    <citation type="journal article" date="2014" name="Proc. Natl. Acad. Sci. U.S.A.">
        <title>Extensive sampling of basidiomycete genomes demonstrates inadequacy of the white-rot/brown-rot paradigm for wood decay fungi.</title>
        <authorList>
            <person name="Riley R."/>
            <person name="Salamov A.A."/>
            <person name="Brown D.W."/>
            <person name="Nagy L.G."/>
            <person name="Floudas D."/>
            <person name="Held B.W."/>
            <person name="Levasseur A."/>
            <person name="Lombard V."/>
            <person name="Morin E."/>
            <person name="Otillar R."/>
            <person name="Lindquist E.A."/>
            <person name="Sun H."/>
            <person name="LaButti K.M."/>
            <person name="Schmutz J."/>
            <person name="Jabbour D."/>
            <person name="Luo H."/>
            <person name="Baker S.E."/>
            <person name="Pisabarro A.G."/>
            <person name="Walton J.D."/>
            <person name="Blanchette R.A."/>
            <person name="Henrissat B."/>
            <person name="Martin F."/>
            <person name="Cullen D."/>
            <person name="Hibbett D.S."/>
            <person name="Grigoriev I.V."/>
        </authorList>
    </citation>
    <scope>NUCLEOTIDE SEQUENCE [LARGE SCALE GENOMIC DNA]</scope>
    <source>
        <strain evidence="3">CBS 339.88</strain>
    </source>
</reference>
<keyword evidence="3" id="KW-1185">Reference proteome</keyword>
<gene>
    <name evidence="2" type="ORF">GALMADRAFT_162058</name>
</gene>
<dbReference type="EMBL" id="KL142423">
    <property type="protein sequence ID" value="KDR66456.1"/>
    <property type="molecule type" value="Genomic_DNA"/>
</dbReference>
<dbReference type="HOGENOM" id="CLU_1396423_0_0_1"/>
<name>A0A067S6Q4_GALM3</name>
<evidence type="ECO:0000313" key="2">
    <source>
        <dbReference type="EMBL" id="KDR66456.1"/>
    </source>
</evidence>
<protein>
    <submittedName>
        <fullName evidence="2">Uncharacterized protein</fullName>
    </submittedName>
</protein>
<dbReference type="AlphaFoldDB" id="A0A067S6Q4"/>
<evidence type="ECO:0000313" key="3">
    <source>
        <dbReference type="Proteomes" id="UP000027222"/>
    </source>
</evidence>
<evidence type="ECO:0000256" key="1">
    <source>
        <dbReference type="SAM" id="MobiDB-lite"/>
    </source>
</evidence>
<accession>A0A067S6Q4</accession>
<organism evidence="2 3">
    <name type="scientific">Galerina marginata (strain CBS 339.88)</name>
    <dbReference type="NCBI Taxonomy" id="685588"/>
    <lineage>
        <taxon>Eukaryota</taxon>
        <taxon>Fungi</taxon>
        <taxon>Dikarya</taxon>
        <taxon>Basidiomycota</taxon>
        <taxon>Agaricomycotina</taxon>
        <taxon>Agaricomycetes</taxon>
        <taxon>Agaricomycetidae</taxon>
        <taxon>Agaricales</taxon>
        <taxon>Agaricineae</taxon>
        <taxon>Strophariaceae</taxon>
        <taxon>Galerina</taxon>
    </lineage>
</organism>
<feature type="region of interest" description="Disordered" evidence="1">
    <location>
        <begin position="127"/>
        <end position="195"/>
    </location>
</feature>
<dbReference type="Proteomes" id="UP000027222">
    <property type="component" value="Unassembled WGS sequence"/>
</dbReference>